<dbReference type="Proteomes" id="UP000663869">
    <property type="component" value="Unassembled WGS sequence"/>
</dbReference>
<dbReference type="Proteomes" id="UP000663862">
    <property type="component" value="Unassembled WGS sequence"/>
</dbReference>
<evidence type="ECO:0000313" key="8">
    <source>
        <dbReference type="EMBL" id="CAF3436160.1"/>
    </source>
</evidence>
<dbReference type="OrthoDB" id="10057558at2759"/>
<keyword evidence="4 5" id="KW-0472">Membrane</keyword>
<comment type="subcellular location">
    <subcellularLocation>
        <location evidence="1">Membrane</location>
        <topology evidence="1">Multi-pass membrane protein</topology>
    </subcellularLocation>
</comment>
<dbReference type="PANTHER" id="PTHR10671:SF108">
    <property type="entry name" value="CLAUDIN FAMILY PROTEIN-RELATED"/>
    <property type="match status" value="1"/>
</dbReference>
<evidence type="ECO:0000313" key="11">
    <source>
        <dbReference type="EMBL" id="CAF4562934.1"/>
    </source>
</evidence>
<dbReference type="AlphaFoldDB" id="A0A820ZBT0"/>
<name>A0A820ZBT0_9BILA</name>
<feature type="transmembrane region" description="Helical" evidence="5">
    <location>
        <begin position="114"/>
        <end position="135"/>
    </location>
</feature>
<keyword evidence="3 5" id="KW-1133">Transmembrane helix</keyword>
<keyword evidence="2 5" id="KW-0812">Transmembrane</keyword>
<comment type="caution">
    <text evidence="11">The sequence shown here is derived from an EMBL/GenBank/DDBJ whole genome shotgun (WGS) entry which is preliminary data.</text>
</comment>
<dbReference type="Gene3D" id="1.20.140.150">
    <property type="match status" value="1"/>
</dbReference>
<sequence length="174" mass="18481">MSLNLRLLAITAGVLVGISFIFFTVSNAVPIWSKVNIEDTESTIGLWKRCRSTDGHKECHDIECSSSNDMNNDCGKRLAARAFVTLACIFSGISTICLLVCAVTGDNTSKTMLLAAKGLVIVCLVMGVIGIGIGIDVHHRNLPIQNLKLGAAAIIGIVAIILNFFAAITAGFMK</sequence>
<dbReference type="GO" id="GO:0016020">
    <property type="term" value="C:membrane"/>
    <property type="evidence" value="ECO:0007669"/>
    <property type="project" value="UniProtKB-SubCell"/>
</dbReference>
<dbReference type="Proteomes" id="UP000663873">
    <property type="component" value="Unassembled WGS sequence"/>
</dbReference>
<dbReference type="EMBL" id="CAJOBS010004529">
    <property type="protein sequence ID" value="CAF4882995.1"/>
    <property type="molecule type" value="Genomic_DNA"/>
</dbReference>
<evidence type="ECO:0000256" key="5">
    <source>
        <dbReference type="SAM" id="Phobius"/>
    </source>
</evidence>
<accession>A0A820ZBT0</accession>
<dbReference type="Pfam" id="PF00822">
    <property type="entry name" value="PMP22_Claudin"/>
    <property type="match status" value="1"/>
</dbReference>
<dbReference type="Proteomes" id="UP000663872">
    <property type="component" value="Unassembled WGS sequence"/>
</dbReference>
<dbReference type="EMBL" id="CAJOBP010003229">
    <property type="protein sequence ID" value="CAF4395246.1"/>
    <property type="molecule type" value="Genomic_DNA"/>
</dbReference>
<dbReference type="PANTHER" id="PTHR10671">
    <property type="entry name" value="EPITHELIAL MEMBRANE PROTEIN-RELATED"/>
    <property type="match status" value="1"/>
</dbReference>
<dbReference type="Proteomes" id="UP000663825">
    <property type="component" value="Unassembled WGS sequence"/>
</dbReference>
<reference evidence="11" key="1">
    <citation type="submission" date="2021-02" db="EMBL/GenBank/DDBJ databases">
        <authorList>
            <person name="Nowell W R."/>
        </authorList>
    </citation>
    <scope>NUCLEOTIDE SEQUENCE</scope>
</reference>
<proteinExistence type="predicted"/>
<evidence type="ECO:0000313" key="9">
    <source>
        <dbReference type="EMBL" id="CAF3571913.1"/>
    </source>
</evidence>
<dbReference type="EMBL" id="CAJOBQ010002487">
    <property type="protein sequence ID" value="CAF4562934.1"/>
    <property type="molecule type" value="Genomic_DNA"/>
</dbReference>
<evidence type="ECO:0000256" key="2">
    <source>
        <dbReference type="ARBA" id="ARBA00022692"/>
    </source>
</evidence>
<dbReference type="EMBL" id="CAJNYU010002647">
    <property type="protein sequence ID" value="CAF3571913.1"/>
    <property type="molecule type" value="Genomic_DNA"/>
</dbReference>
<evidence type="ECO:0000256" key="1">
    <source>
        <dbReference type="ARBA" id="ARBA00004141"/>
    </source>
</evidence>
<evidence type="ECO:0000256" key="3">
    <source>
        <dbReference type="ARBA" id="ARBA00022989"/>
    </source>
</evidence>
<evidence type="ECO:0000313" key="10">
    <source>
        <dbReference type="EMBL" id="CAF4395246.1"/>
    </source>
</evidence>
<organism evidence="11 14">
    <name type="scientific">Rotaria socialis</name>
    <dbReference type="NCBI Taxonomy" id="392032"/>
    <lineage>
        <taxon>Eukaryota</taxon>
        <taxon>Metazoa</taxon>
        <taxon>Spiralia</taxon>
        <taxon>Gnathifera</taxon>
        <taxon>Rotifera</taxon>
        <taxon>Eurotatoria</taxon>
        <taxon>Bdelloidea</taxon>
        <taxon>Philodinida</taxon>
        <taxon>Philodinidae</taxon>
        <taxon>Rotaria</taxon>
    </lineage>
</organism>
<feature type="transmembrane region" description="Helical" evidence="5">
    <location>
        <begin position="7"/>
        <end position="25"/>
    </location>
</feature>
<evidence type="ECO:0000313" key="14">
    <source>
        <dbReference type="Proteomes" id="UP000663862"/>
    </source>
</evidence>
<dbReference type="EMBL" id="CAJNXB010004257">
    <property type="protein sequence ID" value="CAF3366732.1"/>
    <property type="molecule type" value="Genomic_DNA"/>
</dbReference>
<dbReference type="EMBL" id="CAJNYT010001793">
    <property type="protein sequence ID" value="CAF3430819.1"/>
    <property type="molecule type" value="Genomic_DNA"/>
</dbReference>
<feature type="transmembrane region" description="Helical" evidence="5">
    <location>
        <begin position="147"/>
        <end position="173"/>
    </location>
</feature>
<dbReference type="EMBL" id="CAJOBR010002476">
    <property type="protein sequence ID" value="CAF4684493.1"/>
    <property type="molecule type" value="Genomic_DNA"/>
</dbReference>
<dbReference type="Proteomes" id="UP000663865">
    <property type="component" value="Unassembled WGS sequence"/>
</dbReference>
<dbReference type="Proteomes" id="UP000663838">
    <property type="component" value="Unassembled WGS sequence"/>
</dbReference>
<dbReference type="InterPro" id="IPR050579">
    <property type="entry name" value="PMP-22/EMP/MP20-like"/>
</dbReference>
<protein>
    <submittedName>
        <fullName evidence="11">Uncharacterized protein</fullName>
    </submittedName>
</protein>
<evidence type="ECO:0000313" key="12">
    <source>
        <dbReference type="EMBL" id="CAF4684493.1"/>
    </source>
</evidence>
<evidence type="ECO:0000313" key="6">
    <source>
        <dbReference type="EMBL" id="CAF3366732.1"/>
    </source>
</evidence>
<keyword evidence="15" id="KW-1185">Reference proteome</keyword>
<dbReference type="Proteomes" id="UP000663848">
    <property type="component" value="Unassembled WGS sequence"/>
</dbReference>
<evidence type="ECO:0000313" key="15">
    <source>
        <dbReference type="Proteomes" id="UP000663873"/>
    </source>
</evidence>
<gene>
    <name evidence="9" type="ORF">FME351_LOCUS20497</name>
    <name evidence="7" type="ORF">GRG538_LOCUS12643</name>
    <name evidence="8" type="ORF">KIK155_LOCUS11240</name>
    <name evidence="12" type="ORF">QYT958_LOCUS16822</name>
    <name evidence="6" type="ORF">TIS948_LOCUS24677</name>
    <name evidence="13" type="ORF">TOA249_LOCUS29402</name>
    <name evidence="11" type="ORF">TSG867_LOCUS25429</name>
    <name evidence="10" type="ORF">UJA718_LOCUS18713</name>
</gene>
<evidence type="ECO:0000313" key="7">
    <source>
        <dbReference type="EMBL" id="CAF3430819.1"/>
    </source>
</evidence>
<evidence type="ECO:0000313" key="13">
    <source>
        <dbReference type="EMBL" id="CAF4882995.1"/>
    </source>
</evidence>
<evidence type="ECO:0000256" key="4">
    <source>
        <dbReference type="ARBA" id="ARBA00023136"/>
    </source>
</evidence>
<feature type="transmembrane region" description="Helical" evidence="5">
    <location>
        <begin position="78"/>
        <end position="102"/>
    </location>
</feature>
<dbReference type="InterPro" id="IPR004031">
    <property type="entry name" value="PMP22/EMP/MP20/Claudin"/>
</dbReference>
<dbReference type="EMBL" id="CAJNYV010001780">
    <property type="protein sequence ID" value="CAF3436160.1"/>
    <property type="molecule type" value="Genomic_DNA"/>
</dbReference>